<evidence type="ECO:0000313" key="2">
    <source>
        <dbReference type="Proteomes" id="UP000540506"/>
    </source>
</evidence>
<keyword evidence="2" id="KW-1185">Reference proteome</keyword>
<organism evidence="1 2">
    <name type="scientific">Kitasatospora kifunensis</name>
    <name type="common">Streptomyces kifunensis</name>
    <dbReference type="NCBI Taxonomy" id="58351"/>
    <lineage>
        <taxon>Bacteria</taxon>
        <taxon>Bacillati</taxon>
        <taxon>Actinomycetota</taxon>
        <taxon>Actinomycetes</taxon>
        <taxon>Kitasatosporales</taxon>
        <taxon>Streptomycetaceae</taxon>
        <taxon>Kitasatospora</taxon>
    </lineage>
</organism>
<proteinExistence type="predicted"/>
<sequence>MSEAAMWEAKAAEGRGAELLAWAREQALPVLAAAADRVELFSAPGERVLLISWWPEEVAPLAPPQPPAELLSRPVHRWAFHSELVVEAG</sequence>
<reference evidence="1 2" key="1">
    <citation type="submission" date="2020-08" db="EMBL/GenBank/DDBJ databases">
        <title>Sequencing the genomes of 1000 actinobacteria strains.</title>
        <authorList>
            <person name="Klenk H.-P."/>
        </authorList>
    </citation>
    <scope>NUCLEOTIDE SEQUENCE [LARGE SCALE GENOMIC DNA]</scope>
    <source>
        <strain evidence="1 2">DSM 41654</strain>
    </source>
</reference>
<gene>
    <name evidence="1" type="ORF">FHR34_004239</name>
</gene>
<dbReference type="Proteomes" id="UP000540506">
    <property type="component" value="Unassembled WGS sequence"/>
</dbReference>
<dbReference type="RefSeq" id="WP_184937290.1">
    <property type="nucleotide sequence ID" value="NZ_JACHJV010000001.1"/>
</dbReference>
<accession>A0A7W7VWB0</accession>
<evidence type="ECO:0000313" key="1">
    <source>
        <dbReference type="EMBL" id="MBB4925246.1"/>
    </source>
</evidence>
<comment type="caution">
    <text evidence="1">The sequence shown here is derived from an EMBL/GenBank/DDBJ whole genome shotgun (WGS) entry which is preliminary data.</text>
</comment>
<dbReference type="AlphaFoldDB" id="A0A7W7VWB0"/>
<protein>
    <submittedName>
        <fullName evidence="1">Uncharacterized protein</fullName>
    </submittedName>
</protein>
<name>A0A7W7VWB0_KITKI</name>
<dbReference type="EMBL" id="JACHJV010000001">
    <property type="protein sequence ID" value="MBB4925246.1"/>
    <property type="molecule type" value="Genomic_DNA"/>
</dbReference>